<proteinExistence type="predicted"/>
<dbReference type="Proteomes" id="UP000072363">
    <property type="component" value="Unassembled WGS sequence"/>
</dbReference>
<evidence type="ECO:0000313" key="2">
    <source>
        <dbReference type="EMBL" id="KXT96449.1"/>
    </source>
</evidence>
<reference evidence="4 5" key="1">
    <citation type="submission" date="2016-01" db="EMBL/GenBank/DDBJ databases">
        <title>Highly variable Streptococcus oralis are common among viridans streptococci isolated from primates.</title>
        <authorList>
            <person name="Denapaite D."/>
            <person name="Rieger M."/>
            <person name="Koendgen S."/>
            <person name="Brueckner R."/>
            <person name="Ochigava I."/>
            <person name="Kappeler P."/>
            <person name="Maetz-Rensing K."/>
            <person name="Leendertz F."/>
            <person name="Hakenbeck R."/>
        </authorList>
    </citation>
    <scope>NUCLEOTIDE SEQUENCE [LARGE SCALE GENOMIC DNA]</scope>
    <source>
        <strain evidence="3 4">DD24</strain>
        <strain evidence="2 5">DD27</strain>
    </source>
</reference>
<dbReference type="OrthoDB" id="7285215at2"/>
<gene>
    <name evidence="3" type="ORF">SORDD24_01698</name>
    <name evidence="2" type="ORF">SORDD27_00093</name>
</gene>
<accession>A0A139Q1N7</accession>
<dbReference type="Gene3D" id="3.40.50.10140">
    <property type="entry name" value="Toll/interleukin-1 receptor homology (TIR) domain"/>
    <property type="match status" value="1"/>
</dbReference>
<evidence type="ECO:0000313" key="3">
    <source>
        <dbReference type="EMBL" id="KXU03545.1"/>
    </source>
</evidence>
<evidence type="ECO:0000313" key="4">
    <source>
        <dbReference type="Proteomes" id="UP000070353"/>
    </source>
</evidence>
<dbReference type="InterPro" id="IPR035897">
    <property type="entry name" value="Toll_tir_struct_dom_sf"/>
</dbReference>
<dbReference type="RefSeq" id="WP_061409705.1">
    <property type="nucleotide sequence ID" value="NZ_KQ970235.1"/>
</dbReference>
<dbReference type="EMBL" id="LQNZ01000004">
    <property type="protein sequence ID" value="KXT96449.1"/>
    <property type="molecule type" value="Genomic_DNA"/>
</dbReference>
<comment type="caution">
    <text evidence="2">The sequence shown here is derived from an EMBL/GenBank/DDBJ whole genome shotgun (WGS) entry which is preliminary data.</text>
</comment>
<dbReference type="SUPFAM" id="SSF52200">
    <property type="entry name" value="Toll/Interleukin receptor TIR domain"/>
    <property type="match status" value="1"/>
</dbReference>
<evidence type="ECO:0000259" key="1">
    <source>
        <dbReference type="PROSITE" id="PS50104"/>
    </source>
</evidence>
<protein>
    <recommendedName>
        <fullName evidence="1">TIR domain-containing protein</fullName>
    </recommendedName>
</protein>
<name>A0A139Q1N7_STROR</name>
<dbReference type="Proteomes" id="UP000070353">
    <property type="component" value="Unassembled WGS sequence"/>
</dbReference>
<dbReference type="AlphaFoldDB" id="A0A139Q1N7"/>
<dbReference type="InterPro" id="IPR000157">
    <property type="entry name" value="TIR_dom"/>
</dbReference>
<dbReference type="Pfam" id="PF13676">
    <property type="entry name" value="TIR_2"/>
    <property type="match status" value="1"/>
</dbReference>
<dbReference type="EMBL" id="LQZB01000192">
    <property type="protein sequence ID" value="KXU03545.1"/>
    <property type="molecule type" value="Genomic_DNA"/>
</dbReference>
<evidence type="ECO:0000313" key="5">
    <source>
        <dbReference type="Proteomes" id="UP000072363"/>
    </source>
</evidence>
<sequence>MREFQYFISYSRDIYYEFVNNLNNTLNEIGLKTWIDKFEINIGDEIIDNLYTVLDKSADYYGIIFIFDETFFNKAWCIKELDYAMKKRIPFFPILYKIKKEDIPNEYTFLKNYNLLTVSSLKETDYIVDRFILLHLNNIICRNISNFSIDSYVGNFLLEQIRHTTVNSIDAIFILDNFSQYLRKQKQLGNFKLTHEILFCIAITRLLKERLFRKDFQGEYHFKILEIIQEIYIKTFL</sequence>
<organism evidence="2 5">
    <name type="scientific">Streptococcus oralis</name>
    <dbReference type="NCBI Taxonomy" id="1303"/>
    <lineage>
        <taxon>Bacteria</taxon>
        <taxon>Bacillati</taxon>
        <taxon>Bacillota</taxon>
        <taxon>Bacilli</taxon>
        <taxon>Lactobacillales</taxon>
        <taxon>Streptococcaceae</taxon>
        <taxon>Streptococcus</taxon>
    </lineage>
</organism>
<dbReference type="GO" id="GO:0007165">
    <property type="term" value="P:signal transduction"/>
    <property type="evidence" value="ECO:0007669"/>
    <property type="project" value="InterPro"/>
</dbReference>
<dbReference type="PROSITE" id="PS50104">
    <property type="entry name" value="TIR"/>
    <property type="match status" value="1"/>
</dbReference>
<feature type="domain" description="TIR" evidence="1">
    <location>
        <begin position="2"/>
        <end position="136"/>
    </location>
</feature>
<dbReference type="PATRIC" id="fig|1303.82.peg.101"/>